<dbReference type="GO" id="GO:0005886">
    <property type="term" value="C:plasma membrane"/>
    <property type="evidence" value="ECO:0007669"/>
    <property type="project" value="UniProtKB-SubCell"/>
</dbReference>
<keyword evidence="8" id="KW-0966">Cell projection</keyword>
<keyword evidence="4" id="KW-0283">Flagellar rotation</keyword>
<accession>A0A0F7KWW1</accession>
<gene>
    <name evidence="8" type="ORF">WYH_03140</name>
</gene>
<dbReference type="KEGG" id="aay:WYH_03140"/>
<evidence type="ECO:0000256" key="4">
    <source>
        <dbReference type="ARBA" id="ARBA00022779"/>
    </source>
</evidence>
<dbReference type="InterPro" id="IPR036429">
    <property type="entry name" value="SpoA-like_sf"/>
</dbReference>
<dbReference type="InterPro" id="IPR001543">
    <property type="entry name" value="FliN-like_C"/>
</dbReference>
<dbReference type="Gene3D" id="3.40.1550.10">
    <property type="entry name" value="CheC-like"/>
    <property type="match status" value="1"/>
</dbReference>
<dbReference type="AlphaFoldDB" id="A0A0F7KWW1"/>
<dbReference type="GO" id="GO:0006935">
    <property type="term" value="P:chemotaxis"/>
    <property type="evidence" value="ECO:0007669"/>
    <property type="project" value="UniProtKB-KW"/>
</dbReference>
<protein>
    <submittedName>
        <fullName evidence="8">Flagellar motor switch protein FliM</fullName>
    </submittedName>
</protein>
<evidence type="ECO:0000256" key="5">
    <source>
        <dbReference type="ARBA" id="ARBA00023136"/>
    </source>
</evidence>
<dbReference type="Gene3D" id="2.30.330.10">
    <property type="entry name" value="SpoA-like"/>
    <property type="match status" value="1"/>
</dbReference>
<keyword evidence="2" id="KW-1003">Cell membrane</keyword>
<evidence type="ECO:0000256" key="1">
    <source>
        <dbReference type="ARBA" id="ARBA00004202"/>
    </source>
</evidence>
<evidence type="ECO:0000259" key="7">
    <source>
        <dbReference type="Pfam" id="PF01052"/>
    </source>
</evidence>
<dbReference type="EMBL" id="CP011452">
    <property type="protein sequence ID" value="AKH44159.1"/>
    <property type="molecule type" value="Genomic_DNA"/>
</dbReference>
<organism evidence="8 9">
    <name type="scientific">Croceibacterium atlanticum</name>
    <dbReference type="NCBI Taxonomy" id="1267766"/>
    <lineage>
        <taxon>Bacteria</taxon>
        <taxon>Pseudomonadati</taxon>
        <taxon>Pseudomonadota</taxon>
        <taxon>Alphaproteobacteria</taxon>
        <taxon>Sphingomonadales</taxon>
        <taxon>Erythrobacteraceae</taxon>
        <taxon>Croceibacterium</taxon>
    </lineage>
</organism>
<keyword evidence="9" id="KW-1185">Reference proteome</keyword>
<dbReference type="SUPFAM" id="SSF101801">
    <property type="entry name" value="Surface presentation of antigens (SPOA)"/>
    <property type="match status" value="1"/>
</dbReference>
<evidence type="ECO:0000313" key="8">
    <source>
        <dbReference type="EMBL" id="AKH44159.1"/>
    </source>
</evidence>
<comment type="function">
    <text evidence="6">FliM is one of three proteins (FliG, FliN, FliM) that forms the rotor-mounted switch complex (C ring), located at the base of the basal body. This complex interacts with the CheY and CheZ chemotaxis proteins, in addition to contacting components of the motor that determine the direction of flagellar rotation.</text>
</comment>
<keyword evidence="5" id="KW-0472">Membrane</keyword>
<proteinExistence type="predicted"/>
<dbReference type="GO" id="GO:0097588">
    <property type="term" value="P:archaeal or bacterial-type flagellum-dependent cell motility"/>
    <property type="evidence" value="ECO:0007669"/>
    <property type="project" value="UniProtKB-KW"/>
</dbReference>
<evidence type="ECO:0000256" key="2">
    <source>
        <dbReference type="ARBA" id="ARBA00022475"/>
    </source>
</evidence>
<dbReference type="PATRIC" id="fig|1267766.3.peg.3185"/>
<feature type="domain" description="Flagellar motor switch protein FliN-like C-terminal" evidence="7">
    <location>
        <begin position="232"/>
        <end position="296"/>
    </location>
</feature>
<comment type="subcellular location">
    <subcellularLocation>
        <location evidence="1">Cell membrane</location>
        <topology evidence="1">Peripheral membrane protein</topology>
    </subcellularLocation>
</comment>
<evidence type="ECO:0000256" key="3">
    <source>
        <dbReference type="ARBA" id="ARBA00022500"/>
    </source>
</evidence>
<reference evidence="8" key="1">
    <citation type="submission" date="2015-05" db="EMBL/GenBank/DDBJ databases">
        <title>The complete genome of Altererythrobacter atlanticus strain 26DY36.</title>
        <authorList>
            <person name="Wu Y.-H."/>
            <person name="Cheng H."/>
            <person name="Wu X.-W."/>
        </authorList>
    </citation>
    <scope>NUCLEOTIDE SEQUENCE [LARGE SCALE GENOMIC DNA]</scope>
    <source>
        <strain evidence="8">26DY36</strain>
    </source>
</reference>
<evidence type="ECO:0000256" key="6">
    <source>
        <dbReference type="ARBA" id="ARBA00025044"/>
    </source>
</evidence>
<dbReference type="Proteomes" id="UP000034392">
    <property type="component" value="Chromosome"/>
</dbReference>
<dbReference type="Pfam" id="PF01052">
    <property type="entry name" value="FliMN_C"/>
    <property type="match status" value="1"/>
</dbReference>
<sequence>MMQQGFPVAASVAANHCDALRARRSAAPNDLMPQLSRAGESLAKSLAEELAEFFGDQEPKIKSLGAQTARSETFARLTGPLTANALMALGATNHRLLLSIDARIILAELDRTFGGTGDIDDDEVPAALPKSAELLARKIQQRMADGFINALGAKCALRNVGGNARYSLLSPFPEGKELAVLTLEIERGDADPWTVRFETDLEALPALLSQSAKNTADGPREPASPLDRPFADVPLEMRATLVDMDIPLSRLAALQPGMVLPVAVARNVPLKIGDTMIARGHVGELDDQIALQISQTFSGKEAQ</sequence>
<keyword evidence="8" id="KW-0282">Flagellum</keyword>
<evidence type="ECO:0000313" key="9">
    <source>
        <dbReference type="Proteomes" id="UP000034392"/>
    </source>
</evidence>
<name>A0A0F7KWW1_9SPHN</name>
<dbReference type="STRING" id="1267766.WYH_03140"/>
<dbReference type="OrthoDB" id="7421075at2"/>
<keyword evidence="8" id="KW-0969">Cilium</keyword>
<dbReference type="InterPro" id="IPR028976">
    <property type="entry name" value="CheC-like_sf"/>
</dbReference>
<dbReference type="RefSeq" id="WP_046904544.1">
    <property type="nucleotide sequence ID" value="NZ_JACIJL010000003.1"/>
</dbReference>
<keyword evidence="3" id="KW-0145">Chemotaxis</keyword>